<dbReference type="Gene3D" id="3.40.630.40">
    <property type="entry name" value="Zn-dependent exopeptidases"/>
    <property type="match status" value="1"/>
</dbReference>
<dbReference type="Pfam" id="PF05013">
    <property type="entry name" value="FGase"/>
    <property type="match status" value="1"/>
</dbReference>
<sequence length="321" mass="35555">MPAKRGNLVLNKADFAKSAAAENGGKVRSDYSDRPAFETVRPRRLLAPVVFNSAHSGRVYPERFLAMTRLDHLSIRQSEDAWVDELFMRAPHLGAPLLRAHFPRAYLDANREPWELDPEMFAEPLSDRFNTTSPRVAAGLGTIARVVAENKPIYRERLTLEDARMRIEGIYHPYHTALQKLLADAMSAFGVALLVDCHSMPRITRSGDRPAPDVVLGDRYGTTCAPAIIDLVETVFVAAGLKVARNRPYAGGFSTRTYGRPQHGVHALQIEISRHLYMSEVTLTKTAGFEPMRALMEKLILALIGFDLAALAAVPIARAAE</sequence>
<comment type="caution">
    <text evidence="1">The sequence shown here is derived from an EMBL/GenBank/DDBJ whole genome shotgun (WGS) entry which is preliminary data.</text>
</comment>
<protein>
    <submittedName>
        <fullName evidence="1">N-formylglutamate amidohydrolase</fullName>
    </submittedName>
</protein>
<proteinExistence type="predicted"/>
<dbReference type="EMBL" id="BSNS01000022">
    <property type="protein sequence ID" value="GLQ56944.1"/>
    <property type="molecule type" value="Genomic_DNA"/>
</dbReference>
<dbReference type="Proteomes" id="UP001156691">
    <property type="component" value="Unassembled WGS sequence"/>
</dbReference>
<gene>
    <name evidence="1" type="ORF">GCM10010862_42030</name>
</gene>
<reference evidence="2" key="1">
    <citation type="journal article" date="2019" name="Int. J. Syst. Evol. Microbiol.">
        <title>The Global Catalogue of Microorganisms (GCM) 10K type strain sequencing project: providing services to taxonomists for standard genome sequencing and annotation.</title>
        <authorList>
            <consortium name="The Broad Institute Genomics Platform"/>
            <consortium name="The Broad Institute Genome Sequencing Center for Infectious Disease"/>
            <person name="Wu L."/>
            <person name="Ma J."/>
        </authorList>
    </citation>
    <scope>NUCLEOTIDE SEQUENCE [LARGE SCALE GENOMIC DNA]</scope>
    <source>
        <strain evidence="2">NBRC 112416</strain>
    </source>
</reference>
<keyword evidence="2" id="KW-1185">Reference proteome</keyword>
<dbReference type="InterPro" id="IPR007709">
    <property type="entry name" value="N-FG_amidohydro"/>
</dbReference>
<evidence type="ECO:0000313" key="2">
    <source>
        <dbReference type="Proteomes" id="UP001156691"/>
    </source>
</evidence>
<organism evidence="1 2">
    <name type="scientific">Devosia nitrariae</name>
    <dbReference type="NCBI Taxonomy" id="2071872"/>
    <lineage>
        <taxon>Bacteria</taxon>
        <taxon>Pseudomonadati</taxon>
        <taxon>Pseudomonadota</taxon>
        <taxon>Alphaproteobacteria</taxon>
        <taxon>Hyphomicrobiales</taxon>
        <taxon>Devosiaceae</taxon>
        <taxon>Devosia</taxon>
    </lineage>
</organism>
<dbReference type="SUPFAM" id="SSF53187">
    <property type="entry name" value="Zn-dependent exopeptidases"/>
    <property type="match status" value="1"/>
</dbReference>
<name>A0ABQ5WAV4_9HYPH</name>
<evidence type="ECO:0000313" key="1">
    <source>
        <dbReference type="EMBL" id="GLQ56944.1"/>
    </source>
</evidence>
<accession>A0ABQ5WAV4</accession>